<name>A0A927CWJ3_9BACI</name>
<keyword evidence="1" id="KW-0472">Membrane</keyword>
<evidence type="ECO:0000313" key="4">
    <source>
        <dbReference type="Proteomes" id="UP000602076"/>
    </source>
</evidence>
<proteinExistence type="predicted"/>
<keyword evidence="1" id="KW-1133">Transmembrane helix</keyword>
<dbReference type="Proteomes" id="UP000602076">
    <property type="component" value="Unassembled WGS sequence"/>
</dbReference>
<evidence type="ECO:0000256" key="1">
    <source>
        <dbReference type="SAM" id="Phobius"/>
    </source>
</evidence>
<dbReference type="EMBL" id="JACXSI010000023">
    <property type="protein sequence ID" value="MBD3108871.1"/>
    <property type="molecule type" value="Genomic_DNA"/>
</dbReference>
<comment type="caution">
    <text evidence="3">The sequence shown here is derived from an EMBL/GenBank/DDBJ whole genome shotgun (WGS) entry which is preliminary data.</text>
</comment>
<gene>
    <name evidence="3" type="ORF">IEO70_10895</name>
</gene>
<feature type="transmembrane region" description="Helical" evidence="1">
    <location>
        <begin position="38"/>
        <end position="58"/>
    </location>
</feature>
<protein>
    <submittedName>
        <fullName evidence="3">DUF2892 domain-containing protein</fullName>
    </submittedName>
</protein>
<evidence type="ECO:0000259" key="2">
    <source>
        <dbReference type="Pfam" id="PF11127"/>
    </source>
</evidence>
<feature type="transmembrane region" description="Helical" evidence="1">
    <location>
        <begin position="7"/>
        <end position="26"/>
    </location>
</feature>
<dbReference type="AlphaFoldDB" id="A0A927CWJ3"/>
<sequence length="103" mass="11466">MKIQQNIGILNAMARITCGLTMLAVITSKMVRRPYKQSYIFIAAAAAMKVAEGIVRYCPMTDMFQRGKGMYSDTMDNIMDAASSLSDEMSMNEESTDQTYNPS</sequence>
<feature type="domain" description="Inner membrane protein YgaP-like transmembrane" evidence="2">
    <location>
        <begin position="4"/>
        <end position="65"/>
    </location>
</feature>
<dbReference type="RefSeq" id="WP_190998395.1">
    <property type="nucleotide sequence ID" value="NZ_JACXSI010000023.1"/>
</dbReference>
<dbReference type="Pfam" id="PF11127">
    <property type="entry name" value="YgaP-like_TM"/>
    <property type="match status" value="1"/>
</dbReference>
<evidence type="ECO:0000313" key="3">
    <source>
        <dbReference type="EMBL" id="MBD3108871.1"/>
    </source>
</evidence>
<organism evidence="3 4">
    <name type="scientific">Peribacillus faecalis</name>
    <dbReference type="NCBI Taxonomy" id="2772559"/>
    <lineage>
        <taxon>Bacteria</taxon>
        <taxon>Bacillati</taxon>
        <taxon>Bacillota</taxon>
        <taxon>Bacilli</taxon>
        <taxon>Bacillales</taxon>
        <taxon>Bacillaceae</taxon>
        <taxon>Peribacillus</taxon>
    </lineage>
</organism>
<dbReference type="InterPro" id="IPR021309">
    <property type="entry name" value="YgaP-like_TM"/>
</dbReference>
<keyword evidence="4" id="KW-1185">Reference proteome</keyword>
<accession>A0A927CWJ3</accession>
<keyword evidence="1" id="KW-0812">Transmembrane</keyword>
<reference evidence="3" key="1">
    <citation type="submission" date="2020-09" db="EMBL/GenBank/DDBJ databases">
        <title>Bacillus faecalis sp. nov., a moderately halophilic bacterium isolated from cow faeces.</title>
        <authorList>
            <person name="Jiang L."/>
            <person name="Lee J."/>
        </authorList>
    </citation>
    <scope>NUCLEOTIDE SEQUENCE</scope>
    <source>
        <strain evidence="3">AGMB 02131</strain>
    </source>
</reference>